<comment type="caution">
    <text evidence="1">The sequence shown here is derived from an EMBL/GenBank/DDBJ whole genome shotgun (WGS) entry which is preliminary data.</text>
</comment>
<dbReference type="RefSeq" id="WP_170317024.1">
    <property type="nucleotide sequence ID" value="NZ_BAAABN010000002.1"/>
</dbReference>
<dbReference type="EMBL" id="BLAD01000057">
    <property type="protein sequence ID" value="GES02263.1"/>
    <property type="molecule type" value="Genomic_DNA"/>
</dbReference>
<accession>A0A5M3W4T2</accession>
<evidence type="ECO:0008006" key="3">
    <source>
        <dbReference type="Google" id="ProtNLM"/>
    </source>
</evidence>
<evidence type="ECO:0000313" key="1">
    <source>
        <dbReference type="EMBL" id="GES02263.1"/>
    </source>
</evidence>
<evidence type="ECO:0000313" key="2">
    <source>
        <dbReference type="Proteomes" id="UP000334990"/>
    </source>
</evidence>
<keyword evidence="2" id="KW-1185">Reference proteome</keyword>
<protein>
    <recommendedName>
        <fullName evidence="3">DUF4258 domain-containing protein</fullName>
    </recommendedName>
</protein>
<organism evidence="1 2">
    <name type="scientific">Acrocarpospora corrugata</name>
    <dbReference type="NCBI Taxonomy" id="35763"/>
    <lineage>
        <taxon>Bacteria</taxon>
        <taxon>Bacillati</taxon>
        <taxon>Actinomycetota</taxon>
        <taxon>Actinomycetes</taxon>
        <taxon>Streptosporangiales</taxon>
        <taxon>Streptosporangiaceae</taxon>
        <taxon>Acrocarpospora</taxon>
    </lineage>
</organism>
<sequence>MSYRAELHSFASAQMKGLPFEAIQALAARTAELIEEPWDAVAVYPDDPSFRRTVFGEFGVVSFHLDDKAEVILIYGVWAG</sequence>
<dbReference type="AlphaFoldDB" id="A0A5M3W4T2"/>
<gene>
    <name evidence="1" type="ORF">Acor_43280</name>
</gene>
<proteinExistence type="predicted"/>
<reference evidence="1 2" key="1">
    <citation type="submission" date="2019-10" db="EMBL/GenBank/DDBJ databases">
        <title>Whole genome shotgun sequence of Acrocarpospora corrugata NBRC 13972.</title>
        <authorList>
            <person name="Ichikawa N."/>
            <person name="Kimura A."/>
            <person name="Kitahashi Y."/>
            <person name="Komaki H."/>
            <person name="Oguchi A."/>
        </authorList>
    </citation>
    <scope>NUCLEOTIDE SEQUENCE [LARGE SCALE GENOMIC DNA]</scope>
    <source>
        <strain evidence="1 2">NBRC 13972</strain>
    </source>
</reference>
<dbReference type="Proteomes" id="UP000334990">
    <property type="component" value="Unassembled WGS sequence"/>
</dbReference>
<name>A0A5M3W4T2_9ACTN</name>